<feature type="modified residue" description="4-aspartylphosphate" evidence="4">
    <location>
        <position position="488"/>
    </location>
</feature>
<dbReference type="EMBL" id="NBTZ01000123">
    <property type="protein sequence ID" value="OTP68791.1"/>
    <property type="molecule type" value="Genomic_DNA"/>
</dbReference>
<evidence type="ECO:0000256" key="2">
    <source>
        <dbReference type="ARBA" id="ARBA00012438"/>
    </source>
</evidence>
<dbReference type="SMART" id="SM00448">
    <property type="entry name" value="REC"/>
    <property type="match status" value="2"/>
</dbReference>
<comment type="caution">
    <text evidence="8">The sequence shown here is derived from an EMBL/GenBank/DDBJ whole genome shotgun (WGS) entry which is preliminary data.</text>
</comment>
<dbReference type="Gene3D" id="3.40.50.2300">
    <property type="match status" value="2"/>
</dbReference>
<dbReference type="CDD" id="cd18161">
    <property type="entry name" value="REC_hyHK_blue-like"/>
    <property type="match status" value="1"/>
</dbReference>
<accession>A0A242MCW0</accession>
<dbReference type="InterPro" id="IPR011006">
    <property type="entry name" value="CheY-like_superfamily"/>
</dbReference>
<comment type="catalytic activity">
    <reaction evidence="1">
        <text>ATP + protein L-histidine = ADP + protein N-phospho-L-histidine.</text>
        <dbReference type="EC" id="2.7.13.3"/>
    </reaction>
</comment>
<dbReference type="InterPro" id="IPR003594">
    <property type="entry name" value="HATPase_dom"/>
</dbReference>
<dbReference type="InterPro" id="IPR036097">
    <property type="entry name" value="HisK_dim/P_sf"/>
</dbReference>
<organism evidence="8 9">
    <name type="scientific">Caballeronia sordidicola</name>
    <name type="common">Burkholderia sordidicola</name>
    <dbReference type="NCBI Taxonomy" id="196367"/>
    <lineage>
        <taxon>Bacteria</taxon>
        <taxon>Pseudomonadati</taxon>
        <taxon>Pseudomonadota</taxon>
        <taxon>Betaproteobacteria</taxon>
        <taxon>Burkholderiales</taxon>
        <taxon>Burkholderiaceae</taxon>
        <taxon>Caballeronia</taxon>
    </lineage>
</organism>
<dbReference type="Pfam" id="PF00072">
    <property type="entry name" value="Response_reg"/>
    <property type="match status" value="2"/>
</dbReference>
<sequence>MLNDSLEQRVRERTTELEQTNRNLADEVSQRQRIEAAFIQAQKMEALGKLTGGVAHDFNNVLQIINGNLQLLGLSAPLSERQQRHLQASIDGVTRGAKLASQLLSFARKQPLDPVVLNVGQMLRAMDNMFRRALGEEIATETIVGGGLWNVHVDSNHLENVLLNLAINARDAMGQGGKLTLEAANVFLNDDYARQHDEVKAGQYVVITMTDTGCGMTEEVIKQAFEPFYTTKSDGHGTGLGLSMVHGFVKQSGGHVKIYSEVGEGTAIKVYLPRSFAAVSAPVVLFDLDVPSGTETILVAEDDPIVRATVVETLNSLGYKTLAAEDGASALTILKSGASIDLLFSDVVMPGNVRSPDLAREAKRMLPNLAVLFTSGYTENAIVHGGRLDPGVALISKPYQREELARKLRHVLANEAQRSMLHAGQIKQPLKRAPSKLRTILLVDDDVNVREATAELLTMFEFEVETAASGEAAIQLVDAGKYDAVICDVELGGISGIELAHHCRRADPNVRIVIASGHGSLGIEREAPHGASILTKPYSVEQLRSALIGV</sequence>
<name>A0A242MCW0_CABSO</name>
<reference evidence="8 9" key="1">
    <citation type="submission" date="2017-03" db="EMBL/GenBank/DDBJ databases">
        <title>Genome analysis of strain PAMC 26577.</title>
        <authorList>
            <person name="Oh H.-M."/>
            <person name="Yang J.-A."/>
        </authorList>
    </citation>
    <scope>NUCLEOTIDE SEQUENCE [LARGE SCALE GENOMIC DNA]</scope>
    <source>
        <strain evidence="8 9">PAMC 26577</strain>
    </source>
</reference>
<keyword evidence="8" id="KW-0418">Kinase</keyword>
<dbReference type="Gene3D" id="3.30.565.10">
    <property type="entry name" value="Histidine kinase-like ATPase, C-terminal domain"/>
    <property type="match status" value="1"/>
</dbReference>
<dbReference type="SUPFAM" id="SSF47384">
    <property type="entry name" value="Homodimeric domain of signal transducing histidine kinase"/>
    <property type="match status" value="1"/>
</dbReference>
<evidence type="ECO:0000256" key="3">
    <source>
        <dbReference type="ARBA" id="ARBA00022553"/>
    </source>
</evidence>
<dbReference type="PROSITE" id="PS50109">
    <property type="entry name" value="HIS_KIN"/>
    <property type="match status" value="1"/>
</dbReference>
<evidence type="ECO:0000313" key="8">
    <source>
        <dbReference type="EMBL" id="OTP68791.1"/>
    </source>
</evidence>
<dbReference type="PANTHER" id="PTHR43065:SF49">
    <property type="entry name" value="HISTIDINE KINASE"/>
    <property type="match status" value="1"/>
</dbReference>
<evidence type="ECO:0000256" key="4">
    <source>
        <dbReference type="PROSITE-ProRule" id="PRU00169"/>
    </source>
</evidence>
<keyword evidence="3 4" id="KW-0597">Phosphoprotein</keyword>
<evidence type="ECO:0000256" key="1">
    <source>
        <dbReference type="ARBA" id="ARBA00000085"/>
    </source>
</evidence>
<dbReference type="AlphaFoldDB" id="A0A242MCW0"/>
<evidence type="ECO:0000313" key="9">
    <source>
        <dbReference type="Proteomes" id="UP000195221"/>
    </source>
</evidence>
<dbReference type="PROSITE" id="PS50110">
    <property type="entry name" value="RESPONSE_REGULATORY"/>
    <property type="match status" value="2"/>
</dbReference>
<dbReference type="SUPFAM" id="SSF55874">
    <property type="entry name" value="ATPase domain of HSP90 chaperone/DNA topoisomerase II/histidine kinase"/>
    <property type="match status" value="1"/>
</dbReference>
<feature type="domain" description="Histidine kinase" evidence="6">
    <location>
        <begin position="53"/>
        <end position="276"/>
    </location>
</feature>
<dbReference type="SMART" id="SM00388">
    <property type="entry name" value="HisKA"/>
    <property type="match status" value="1"/>
</dbReference>
<dbReference type="InterPro" id="IPR003661">
    <property type="entry name" value="HisK_dim/P_dom"/>
</dbReference>
<feature type="domain" description="Response regulatory" evidence="7">
    <location>
        <begin position="439"/>
        <end position="550"/>
    </location>
</feature>
<gene>
    <name evidence="8" type="ORF">PAMC26577_32220</name>
</gene>
<dbReference type="InterPro" id="IPR001789">
    <property type="entry name" value="Sig_transdc_resp-reg_receiver"/>
</dbReference>
<feature type="domain" description="Response regulatory" evidence="7">
    <location>
        <begin position="296"/>
        <end position="412"/>
    </location>
</feature>
<dbReference type="PANTHER" id="PTHR43065">
    <property type="entry name" value="SENSOR HISTIDINE KINASE"/>
    <property type="match status" value="1"/>
</dbReference>
<feature type="modified residue" description="4-aspartylphosphate" evidence="4">
    <location>
        <position position="346"/>
    </location>
</feature>
<keyword evidence="5" id="KW-0175">Coiled coil</keyword>
<evidence type="ECO:0000259" key="6">
    <source>
        <dbReference type="PROSITE" id="PS50109"/>
    </source>
</evidence>
<dbReference type="InterPro" id="IPR036890">
    <property type="entry name" value="HATPase_C_sf"/>
</dbReference>
<dbReference type="GO" id="GO:0000155">
    <property type="term" value="F:phosphorelay sensor kinase activity"/>
    <property type="evidence" value="ECO:0007669"/>
    <property type="project" value="InterPro"/>
</dbReference>
<evidence type="ECO:0000259" key="7">
    <source>
        <dbReference type="PROSITE" id="PS50110"/>
    </source>
</evidence>
<dbReference type="Pfam" id="PF02518">
    <property type="entry name" value="HATPase_c"/>
    <property type="match status" value="1"/>
</dbReference>
<dbReference type="InterPro" id="IPR004358">
    <property type="entry name" value="Sig_transdc_His_kin-like_C"/>
</dbReference>
<dbReference type="Proteomes" id="UP000195221">
    <property type="component" value="Unassembled WGS sequence"/>
</dbReference>
<dbReference type="SUPFAM" id="SSF52172">
    <property type="entry name" value="CheY-like"/>
    <property type="match status" value="2"/>
</dbReference>
<feature type="coiled-coil region" evidence="5">
    <location>
        <begin position="3"/>
        <end position="37"/>
    </location>
</feature>
<dbReference type="EC" id="2.7.13.3" evidence="2"/>
<dbReference type="CDD" id="cd00156">
    <property type="entry name" value="REC"/>
    <property type="match status" value="1"/>
</dbReference>
<dbReference type="Gene3D" id="1.10.287.130">
    <property type="match status" value="1"/>
</dbReference>
<dbReference type="SMART" id="SM00387">
    <property type="entry name" value="HATPase_c"/>
    <property type="match status" value="1"/>
</dbReference>
<protein>
    <recommendedName>
        <fullName evidence="2">histidine kinase</fullName>
        <ecNumber evidence="2">2.7.13.3</ecNumber>
    </recommendedName>
</protein>
<proteinExistence type="predicted"/>
<dbReference type="CDD" id="cd16919">
    <property type="entry name" value="HATPase_CckA-like"/>
    <property type="match status" value="1"/>
</dbReference>
<dbReference type="Pfam" id="PF00512">
    <property type="entry name" value="HisKA"/>
    <property type="match status" value="1"/>
</dbReference>
<evidence type="ECO:0000256" key="5">
    <source>
        <dbReference type="SAM" id="Coils"/>
    </source>
</evidence>
<dbReference type="PRINTS" id="PR00344">
    <property type="entry name" value="BCTRLSENSOR"/>
</dbReference>
<keyword evidence="8" id="KW-0808">Transferase</keyword>
<dbReference type="CDD" id="cd00082">
    <property type="entry name" value="HisKA"/>
    <property type="match status" value="1"/>
</dbReference>
<dbReference type="InterPro" id="IPR005467">
    <property type="entry name" value="His_kinase_dom"/>
</dbReference>